<dbReference type="NCBIfam" id="NF000596">
    <property type="entry name" value="PRK00015.1-4"/>
    <property type="match status" value="1"/>
</dbReference>
<comment type="similarity">
    <text evidence="5 14 16">Belongs to the RNase HII family.</text>
</comment>
<evidence type="ECO:0000256" key="7">
    <source>
        <dbReference type="ARBA" id="ARBA00019179"/>
    </source>
</evidence>
<comment type="cofactor">
    <cofactor evidence="2">
        <name>Mg(2+)</name>
        <dbReference type="ChEBI" id="CHEBI:18420"/>
    </cofactor>
</comment>
<keyword evidence="12 14" id="KW-0378">Hydrolase</keyword>
<name>A0ABZ0IA32_9GAMM</name>
<evidence type="ECO:0000256" key="16">
    <source>
        <dbReference type="RuleBase" id="RU003515"/>
    </source>
</evidence>
<evidence type="ECO:0000256" key="4">
    <source>
        <dbReference type="ARBA" id="ARBA00004496"/>
    </source>
</evidence>
<dbReference type="Proteomes" id="UP001626549">
    <property type="component" value="Chromosome"/>
</dbReference>
<dbReference type="Pfam" id="PF01351">
    <property type="entry name" value="RNase_HII"/>
    <property type="match status" value="1"/>
</dbReference>
<comment type="function">
    <text evidence="3 14 16">Endonuclease that specifically degrades the RNA of RNA-DNA hybrids.</text>
</comment>
<feature type="binding site" evidence="14 15">
    <location>
        <position position="23"/>
    </location>
    <ligand>
        <name>a divalent metal cation</name>
        <dbReference type="ChEBI" id="CHEBI:60240"/>
    </ligand>
</feature>
<dbReference type="GO" id="GO:0004523">
    <property type="term" value="F:RNA-DNA hybrid ribonuclease activity"/>
    <property type="evidence" value="ECO:0007669"/>
    <property type="project" value="UniProtKB-EC"/>
</dbReference>
<keyword evidence="10 14" id="KW-0479">Metal-binding</keyword>
<dbReference type="InterPro" id="IPR022898">
    <property type="entry name" value="RNase_HII"/>
</dbReference>
<dbReference type="EC" id="3.1.26.4" evidence="6 14"/>
<gene>
    <name evidence="14 18" type="primary">rnhB</name>
    <name evidence="18" type="ORF">R0137_14080</name>
</gene>
<dbReference type="InterPro" id="IPR012337">
    <property type="entry name" value="RNaseH-like_sf"/>
</dbReference>
<comment type="catalytic activity">
    <reaction evidence="1 14 15 16">
        <text>Endonucleolytic cleavage to 5'-phosphomonoester.</text>
        <dbReference type="EC" id="3.1.26.4"/>
    </reaction>
</comment>
<feature type="domain" description="RNase H type-2" evidence="17">
    <location>
        <begin position="17"/>
        <end position="204"/>
    </location>
</feature>
<comment type="subcellular location">
    <subcellularLocation>
        <location evidence="4 14">Cytoplasm</location>
    </subcellularLocation>
</comment>
<evidence type="ECO:0000256" key="12">
    <source>
        <dbReference type="ARBA" id="ARBA00022801"/>
    </source>
</evidence>
<dbReference type="InterPro" id="IPR036397">
    <property type="entry name" value="RNaseH_sf"/>
</dbReference>
<reference evidence="18 19" key="1">
    <citation type="submission" date="2023-10" db="EMBL/GenBank/DDBJ databases">
        <title>Two novel species belonging to the OM43/NOR5 clade.</title>
        <authorList>
            <person name="Park M."/>
        </authorList>
    </citation>
    <scope>NUCLEOTIDE SEQUENCE [LARGE SCALE GENOMIC DNA]</scope>
    <source>
        <strain evidence="18 19">IMCC45268</strain>
    </source>
</reference>
<dbReference type="CDD" id="cd07182">
    <property type="entry name" value="RNase_HII_bacteria_HII_like"/>
    <property type="match status" value="1"/>
</dbReference>
<dbReference type="HAMAP" id="MF_00052_B">
    <property type="entry name" value="RNase_HII_B"/>
    <property type="match status" value="1"/>
</dbReference>
<keyword evidence="8 14" id="KW-0963">Cytoplasm</keyword>
<evidence type="ECO:0000313" key="19">
    <source>
        <dbReference type="Proteomes" id="UP001626549"/>
    </source>
</evidence>
<dbReference type="PANTHER" id="PTHR10954:SF18">
    <property type="entry name" value="RIBONUCLEASE HII"/>
    <property type="match status" value="1"/>
</dbReference>
<feature type="binding site" evidence="14 15">
    <location>
        <position position="115"/>
    </location>
    <ligand>
        <name>a divalent metal cation</name>
        <dbReference type="ChEBI" id="CHEBI:60240"/>
    </ligand>
</feature>
<dbReference type="SUPFAM" id="SSF53098">
    <property type="entry name" value="Ribonuclease H-like"/>
    <property type="match status" value="1"/>
</dbReference>
<dbReference type="PANTHER" id="PTHR10954">
    <property type="entry name" value="RIBONUCLEASE H2 SUBUNIT A"/>
    <property type="match status" value="1"/>
</dbReference>
<evidence type="ECO:0000256" key="8">
    <source>
        <dbReference type="ARBA" id="ARBA00022490"/>
    </source>
</evidence>
<keyword evidence="9 14" id="KW-0540">Nuclease</keyword>
<evidence type="ECO:0000256" key="2">
    <source>
        <dbReference type="ARBA" id="ARBA00001946"/>
    </source>
</evidence>
<evidence type="ECO:0000256" key="1">
    <source>
        <dbReference type="ARBA" id="ARBA00000077"/>
    </source>
</evidence>
<keyword evidence="11 14" id="KW-0255">Endonuclease</keyword>
<evidence type="ECO:0000256" key="14">
    <source>
        <dbReference type="HAMAP-Rule" id="MF_00052"/>
    </source>
</evidence>
<evidence type="ECO:0000256" key="5">
    <source>
        <dbReference type="ARBA" id="ARBA00007383"/>
    </source>
</evidence>
<dbReference type="Gene3D" id="3.30.420.10">
    <property type="entry name" value="Ribonuclease H-like superfamily/Ribonuclease H"/>
    <property type="match status" value="1"/>
</dbReference>
<evidence type="ECO:0000256" key="9">
    <source>
        <dbReference type="ARBA" id="ARBA00022722"/>
    </source>
</evidence>
<dbReference type="InterPro" id="IPR024567">
    <property type="entry name" value="RNase_HII/HIII_dom"/>
</dbReference>
<proteinExistence type="inferred from homology"/>
<dbReference type="InterPro" id="IPR001352">
    <property type="entry name" value="RNase_HII/HIII"/>
</dbReference>
<accession>A0ABZ0IA32</accession>
<evidence type="ECO:0000256" key="10">
    <source>
        <dbReference type="ARBA" id="ARBA00022723"/>
    </source>
</evidence>
<protein>
    <recommendedName>
        <fullName evidence="7 14">Ribonuclease HII</fullName>
        <shortName evidence="14">RNase HII</shortName>
        <ecNumber evidence="6 14">3.1.26.4</ecNumber>
    </recommendedName>
</protein>
<comment type="cofactor">
    <cofactor evidence="14 15">
        <name>Mn(2+)</name>
        <dbReference type="ChEBI" id="CHEBI:29035"/>
    </cofactor>
    <cofactor evidence="14 15">
        <name>Mg(2+)</name>
        <dbReference type="ChEBI" id="CHEBI:18420"/>
    </cofactor>
    <text evidence="14 15">Manganese or magnesium. Binds 1 divalent metal ion per monomer in the absence of substrate. May bind a second metal ion after substrate binding.</text>
</comment>
<evidence type="ECO:0000256" key="11">
    <source>
        <dbReference type="ARBA" id="ARBA00022759"/>
    </source>
</evidence>
<organism evidence="18 19">
    <name type="scientific">Congregibacter brevis</name>
    <dbReference type="NCBI Taxonomy" id="3081201"/>
    <lineage>
        <taxon>Bacteria</taxon>
        <taxon>Pseudomonadati</taxon>
        <taxon>Pseudomonadota</taxon>
        <taxon>Gammaproteobacteria</taxon>
        <taxon>Cellvibrionales</taxon>
        <taxon>Halieaceae</taxon>
        <taxon>Congregibacter</taxon>
    </lineage>
</organism>
<dbReference type="EMBL" id="CP136865">
    <property type="protein sequence ID" value="WOJ96367.1"/>
    <property type="molecule type" value="Genomic_DNA"/>
</dbReference>
<evidence type="ECO:0000259" key="17">
    <source>
        <dbReference type="PROSITE" id="PS51975"/>
    </source>
</evidence>
<dbReference type="RefSeq" id="WP_407327046.1">
    <property type="nucleotide sequence ID" value="NZ_CP136865.1"/>
</dbReference>
<keyword evidence="13 14" id="KW-0464">Manganese</keyword>
<dbReference type="NCBIfam" id="NF000595">
    <property type="entry name" value="PRK00015.1-3"/>
    <property type="match status" value="1"/>
</dbReference>
<evidence type="ECO:0000256" key="3">
    <source>
        <dbReference type="ARBA" id="ARBA00004065"/>
    </source>
</evidence>
<evidence type="ECO:0000256" key="13">
    <source>
        <dbReference type="ARBA" id="ARBA00023211"/>
    </source>
</evidence>
<evidence type="ECO:0000313" key="18">
    <source>
        <dbReference type="EMBL" id="WOJ96367.1"/>
    </source>
</evidence>
<evidence type="ECO:0000256" key="15">
    <source>
        <dbReference type="PROSITE-ProRule" id="PRU01319"/>
    </source>
</evidence>
<dbReference type="PROSITE" id="PS51975">
    <property type="entry name" value="RNASE_H_2"/>
    <property type="match status" value="1"/>
</dbReference>
<evidence type="ECO:0000256" key="6">
    <source>
        <dbReference type="ARBA" id="ARBA00012180"/>
    </source>
</evidence>
<sequence>MALDDWEQAIAKLPHDACIVGVDEVGRGPLAGDVVAAAAVLDRNNPIDGLADSKKLTAKRRELLSEQLHLRAKAVALGRASPEEIDELNILQASLLAMWRAVDALGVSPDLVLVDGRQLPRWSYRSIAVIKGDSRVKEIAAASIVAKVARDRYMCEQHERWPMYGFDAHKGYPTAAHLSALKTHGVSPLHRRSFAPVRAIIGGH</sequence>
<feature type="binding site" evidence="14 15">
    <location>
        <position position="24"/>
    </location>
    <ligand>
        <name>a divalent metal cation</name>
        <dbReference type="ChEBI" id="CHEBI:60240"/>
    </ligand>
</feature>
<keyword evidence="19" id="KW-1185">Reference proteome</keyword>